<protein>
    <submittedName>
        <fullName evidence="2">Uncharacterized protein</fullName>
    </submittedName>
</protein>
<dbReference type="AlphaFoldDB" id="A0A927BGN8"/>
<feature type="transmembrane region" description="Helical" evidence="1">
    <location>
        <begin position="20"/>
        <end position="39"/>
    </location>
</feature>
<reference evidence="2" key="1">
    <citation type="submission" date="2020-09" db="EMBL/GenBank/DDBJ databases">
        <authorList>
            <person name="Kim M.K."/>
        </authorList>
    </citation>
    <scope>NUCLEOTIDE SEQUENCE</scope>
    <source>
        <strain evidence="2">BT664</strain>
    </source>
</reference>
<organism evidence="2 3">
    <name type="scientific">Hymenobacter montanus</name>
    <dbReference type="NCBI Taxonomy" id="2771359"/>
    <lineage>
        <taxon>Bacteria</taxon>
        <taxon>Pseudomonadati</taxon>
        <taxon>Bacteroidota</taxon>
        <taxon>Cytophagia</taxon>
        <taxon>Cytophagales</taxon>
        <taxon>Hymenobacteraceae</taxon>
        <taxon>Hymenobacter</taxon>
    </lineage>
</organism>
<dbReference type="RefSeq" id="WP_191006476.1">
    <property type="nucleotide sequence ID" value="NZ_JACXAD010000022.1"/>
</dbReference>
<accession>A0A927BGN8</accession>
<evidence type="ECO:0000313" key="3">
    <source>
        <dbReference type="Proteomes" id="UP000612233"/>
    </source>
</evidence>
<keyword evidence="3" id="KW-1185">Reference proteome</keyword>
<evidence type="ECO:0000256" key="1">
    <source>
        <dbReference type="SAM" id="Phobius"/>
    </source>
</evidence>
<dbReference type="EMBL" id="JACXAD010000022">
    <property type="protein sequence ID" value="MBD2769667.1"/>
    <property type="molecule type" value="Genomic_DNA"/>
</dbReference>
<dbReference type="Proteomes" id="UP000612233">
    <property type="component" value="Unassembled WGS sequence"/>
</dbReference>
<gene>
    <name evidence="2" type="ORF">IC235_17390</name>
</gene>
<proteinExistence type="predicted"/>
<keyword evidence="1" id="KW-0812">Transmembrane</keyword>
<name>A0A927BGN8_9BACT</name>
<sequence length="46" mass="4934">MLTAAHAYQFLSSLTPEQASGLVSAACAVGALLLQLLTFRRERKAQ</sequence>
<keyword evidence="1" id="KW-1133">Transmembrane helix</keyword>
<comment type="caution">
    <text evidence="2">The sequence shown here is derived from an EMBL/GenBank/DDBJ whole genome shotgun (WGS) entry which is preliminary data.</text>
</comment>
<keyword evidence="1" id="KW-0472">Membrane</keyword>
<evidence type="ECO:0000313" key="2">
    <source>
        <dbReference type="EMBL" id="MBD2769667.1"/>
    </source>
</evidence>